<keyword evidence="3" id="KW-1185">Reference proteome</keyword>
<dbReference type="EMBL" id="JPOS01000003">
    <property type="protein sequence ID" value="KGE89668.1"/>
    <property type="molecule type" value="Genomic_DNA"/>
</dbReference>
<protein>
    <recommendedName>
        <fullName evidence="1">Zinc-ribbon domain-containing protein</fullName>
    </recommendedName>
</protein>
<dbReference type="InterPro" id="IPR026870">
    <property type="entry name" value="Zinc_ribbon_dom"/>
</dbReference>
<evidence type="ECO:0000313" key="2">
    <source>
        <dbReference type="EMBL" id="KGE89668.1"/>
    </source>
</evidence>
<dbReference type="AlphaFoldDB" id="A0A098SDF5"/>
<dbReference type="STRING" id="1524460.IX84_01130"/>
<organism evidence="2 3">
    <name type="scientific">Phaeodactylibacter xiamenensis</name>
    <dbReference type="NCBI Taxonomy" id="1524460"/>
    <lineage>
        <taxon>Bacteria</taxon>
        <taxon>Pseudomonadati</taxon>
        <taxon>Bacteroidota</taxon>
        <taxon>Saprospiria</taxon>
        <taxon>Saprospirales</taxon>
        <taxon>Haliscomenobacteraceae</taxon>
        <taxon>Phaeodactylibacter</taxon>
    </lineage>
</organism>
<name>A0A098SDF5_9BACT</name>
<sequence length="285" mass="33439">MKCINCHTELPDHARFCHQCGTPQPQEQGAVEADAQPIIDLNGNVSKQLTEAFFRLMRQKVEEEQPGTEVEAYRELLYESGFRDMLHRRETQLADQLMYLHGKGEPAAFQNVRVKRHLEELTDYFLIHYAKDLNAVPLPEAILRHQGPGADDHPLETLIFDYLDFGSEPDEAVYTDFIKMPVQKLRNAGKFFLKPERRDERIYFICDQSLLGSCKEGFAMTERGLYWKAQLQTPHYVLYETLGNVKREKDWLLIDEKFFNINLRFNIKMLKLLKRLQQRFRAGKK</sequence>
<dbReference type="Pfam" id="PF13240">
    <property type="entry name" value="Zn_Ribbon_1"/>
    <property type="match status" value="1"/>
</dbReference>
<reference evidence="2 3" key="1">
    <citation type="journal article" date="2014" name="Int. J. Syst. Evol. Microbiol.">
        <title>Phaeodactylibacter xiamenensis gen. nov., sp. nov., a member of the family Saprospiraceae isolated from the marine alga Phaeodactylum tricornutum.</title>
        <authorList>
            <person name="Chen Z.Jr."/>
            <person name="Lei X."/>
            <person name="Lai Q."/>
            <person name="Li Y."/>
            <person name="Zhang B."/>
            <person name="Zhang J."/>
            <person name="Zhang H."/>
            <person name="Yang L."/>
            <person name="Zheng W."/>
            <person name="Tian Y."/>
            <person name="Yu Z."/>
            <person name="Xu H.Jr."/>
            <person name="Zheng T."/>
        </authorList>
    </citation>
    <scope>NUCLEOTIDE SEQUENCE [LARGE SCALE GENOMIC DNA]</scope>
    <source>
        <strain evidence="2 3">KD52</strain>
    </source>
</reference>
<evidence type="ECO:0000259" key="1">
    <source>
        <dbReference type="Pfam" id="PF13240"/>
    </source>
</evidence>
<dbReference type="RefSeq" id="WP_044215830.1">
    <property type="nucleotide sequence ID" value="NZ_JBKAGJ010000005.1"/>
</dbReference>
<gene>
    <name evidence="2" type="ORF">IX84_01130</name>
</gene>
<dbReference type="OrthoDB" id="1489411at2"/>
<accession>A0A098SDF5</accession>
<dbReference type="Proteomes" id="UP000029736">
    <property type="component" value="Unassembled WGS sequence"/>
</dbReference>
<feature type="domain" description="Zinc-ribbon" evidence="1">
    <location>
        <begin position="2"/>
        <end position="23"/>
    </location>
</feature>
<evidence type="ECO:0000313" key="3">
    <source>
        <dbReference type="Proteomes" id="UP000029736"/>
    </source>
</evidence>
<comment type="caution">
    <text evidence="2">The sequence shown here is derived from an EMBL/GenBank/DDBJ whole genome shotgun (WGS) entry which is preliminary data.</text>
</comment>
<proteinExistence type="predicted"/>